<feature type="region of interest" description="Disordered" evidence="7">
    <location>
        <begin position="80"/>
        <end position="110"/>
    </location>
</feature>
<dbReference type="GO" id="GO:0005739">
    <property type="term" value="C:mitochondrion"/>
    <property type="evidence" value="ECO:0007669"/>
    <property type="project" value="UniProtKB-SubCell"/>
</dbReference>
<dbReference type="Proteomes" id="UP000305948">
    <property type="component" value="Unassembled WGS sequence"/>
</dbReference>
<dbReference type="AlphaFoldDB" id="A0A5C3MJE2"/>
<dbReference type="PANTHER" id="PTHR13362">
    <property type="entry name" value="MITOCHONDRIAL RIBOSOMAL PROTEIN S33"/>
    <property type="match status" value="1"/>
</dbReference>
<protein>
    <recommendedName>
        <fullName evidence="6">Small ribosomal subunit protein mS33</fullName>
    </recommendedName>
</protein>
<evidence type="ECO:0000256" key="5">
    <source>
        <dbReference type="ARBA" id="ARBA00023274"/>
    </source>
</evidence>
<comment type="similarity">
    <text evidence="2">Belongs to the mitochondrion-specific ribosomal protein mS33 family.</text>
</comment>
<gene>
    <name evidence="8" type="ORF">OE88DRAFT_1669120</name>
</gene>
<dbReference type="OrthoDB" id="2257454at2759"/>
<evidence type="ECO:0000256" key="2">
    <source>
        <dbReference type="ARBA" id="ARBA00008970"/>
    </source>
</evidence>
<evidence type="ECO:0000256" key="1">
    <source>
        <dbReference type="ARBA" id="ARBA00004173"/>
    </source>
</evidence>
<keyword evidence="3" id="KW-0689">Ribosomal protein</keyword>
<keyword evidence="5" id="KW-0687">Ribonucleoprotein</keyword>
<organism evidence="8 9">
    <name type="scientific">Heliocybe sulcata</name>
    <dbReference type="NCBI Taxonomy" id="5364"/>
    <lineage>
        <taxon>Eukaryota</taxon>
        <taxon>Fungi</taxon>
        <taxon>Dikarya</taxon>
        <taxon>Basidiomycota</taxon>
        <taxon>Agaricomycotina</taxon>
        <taxon>Agaricomycetes</taxon>
        <taxon>Gloeophyllales</taxon>
        <taxon>Gloeophyllaceae</taxon>
        <taxon>Heliocybe</taxon>
    </lineage>
</organism>
<evidence type="ECO:0000256" key="4">
    <source>
        <dbReference type="ARBA" id="ARBA00023128"/>
    </source>
</evidence>
<keyword evidence="4" id="KW-0496">Mitochondrion</keyword>
<keyword evidence="9" id="KW-1185">Reference proteome</keyword>
<dbReference type="EMBL" id="ML213541">
    <property type="protein sequence ID" value="TFK45529.1"/>
    <property type="molecule type" value="Genomic_DNA"/>
</dbReference>
<dbReference type="STRING" id="5364.A0A5C3MJE2"/>
<dbReference type="InterPro" id="IPR013219">
    <property type="entry name" value="Ribosomal_mS33"/>
</dbReference>
<accession>A0A5C3MJE2</accession>
<evidence type="ECO:0000313" key="9">
    <source>
        <dbReference type="Proteomes" id="UP000305948"/>
    </source>
</evidence>
<sequence length="110" mass="12879">MTMANIAPSALAALTRVRCQIFQTAYNPASIRTGAKYLRKRLRGPSMMKYYPPYEQLSLAKLMKQYPEWDVVDEDEQIRLRDLDQRKKRGKGAPKKAKSMEDSRRSKRKR</sequence>
<evidence type="ECO:0000313" key="8">
    <source>
        <dbReference type="EMBL" id="TFK45529.1"/>
    </source>
</evidence>
<dbReference type="GO" id="GO:0005840">
    <property type="term" value="C:ribosome"/>
    <property type="evidence" value="ECO:0007669"/>
    <property type="project" value="UniProtKB-KW"/>
</dbReference>
<name>A0A5C3MJE2_9AGAM</name>
<evidence type="ECO:0000256" key="7">
    <source>
        <dbReference type="SAM" id="MobiDB-lite"/>
    </source>
</evidence>
<dbReference type="Pfam" id="PF08293">
    <property type="entry name" value="MRP-S33"/>
    <property type="match status" value="1"/>
</dbReference>
<proteinExistence type="inferred from homology"/>
<evidence type="ECO:0000256" key="3">
    <source>
        <dbReference type="ARBA" id="ARBA00022980"/>
    </source>
</evidence>
<reference evidence="8 9" key="1">
    <citation type="journal article" date="2019" name="Nat. Ecol. Evol.">
        <title>Megaphylogeny resolves global patterns of mushroom evolution.</title>
        <authorList>
            <person name="Varga T."/>
            <person name="Krizsan K."/>
            <person name="Foldi C."/>
            <person name="Dima B."/>
            <person name="Sanchez-Garcia M."/>
            <person name="Sanchez-Ramirez S."/>
            <person name="Szollosi G.J."/>
            <person name="Szarkandi J.G."/>
            <person name="Papp V."/>
            <person name="Albert L."/>
            <person name="Andreopoulos W."/>
            <person name="Angelini C."/>
            <person name="Antonin V."/>
            <person name="Barry K.W."/>
            <person name="Bougher N.L."/>
            <person name="Buchanan P."/>
            <person name="Buyck B."/>
            <person name="Bense V."/>
            <person name="Catcheside P."/>
            <person name="Chovatia M."/>
            <person name="Cooper J."/>
            <person name="Damon W."/>
            <person name="Desjardin D."/>
            <person name="Finy P."/>
            <person name="Geml J."/>
            <person name="Haridas S."/>
            <person name="Hughes K."/>
            <person name="Justo A."/>
            <person name="Karasinski D."/>
            <person name="Kautmanova I."/>
            <person name="Kiss B."/>
            <person name="Kocsube S."/>
            <person name="Kotiranta H."/>
            <person name="LaButti K.M."/>
            <person name="Lechner B.E."/>
            <person name="Liimatainen K."/>
            <person name="Lipzen A."/>
            <person name="Lukacs Z."/>
            <person name="Mihaltcheva S."/>
            <person name="Morgado L.N."/>
            <person name="Niskanen T."/>
            <person name="Noordeloos M.E."/>
            <person name="Ohm R.A."/>
            <person name="Ortiz-Santana B."/>
            <person name="Ovrebo C."/>
            <person name="Racz N."/>
            <person name="Riley R."/>
            <person name="Savchenko A."/>
            <person name="Shiryaev A."/>
            <person name="Soop K."/>
            <person name="Spirin V."/>
            <person name="Szebenyi C."/>
            <person name="Tomsovsky M."/>
            <person name="Tulloss R.E."/>
            <person name="Uehling J."/>
            <person name="Grigoriev I.V."/>
            <person name="Vagvolgyi C."/>
            <person name="Papp T."/>
            <person name="Martin F.M."/>
            <person name="Miettinen O."/>
            <person name="Hibbett D.S."/>
            <person name="Nagy L.G."/>
        </authorList>
    </citation>
    <scope>NUCLEOTIDE SEQUENCE [LARGE SCALE GENOMIC DNA]</scope>
    <source>
        <strain evidence="8 9">OMC1185</strain>
    </source>
</reference>
<dbReference type="GO" id="GO:1990904">
    <property type="term" value="C:ribonucleoprotein complex"/>
    <property type="evidence" value="ECO:0007669"/>
    <property type="project" value="UniProtKB-KW"/>
</dbReference>
<comment type="subcellular location">
    <subcellularLocation>
        <location evidence="1">Mitochondrion</location>
    </subcellularLocation>
</comment>
<dbReference type="PANTHER" id="PTHR13362:SF2">
    <property type="entry name" value="SMALL RIBOSOMAL SUBUNIT PROTEIN MS33"/>
    <property type="match status" value="1"/>
</dbReference>
<feature type="compositionally biased region" description="Basic residues" evidence="7">
    <location>
        <begin position="86"/>
        <end position="97"/>
    </location>
</feature>
<evidence type="ECO:0000256" key="6">
    <source>
        <dbReference type="ARBA" id="ARBA00035132"/>
    </source>
</evidence>